<feature type="domain" description="Palmitoyltransferase DHHC" evidence="10">
    <location>
        <begin position="436"/>
        <end position="565"/>
    </location>
</feature>
<keyword evidence="3" id="KW-0677">Repeat</keyword>
<keyword evidence="8" id="KW-0808">Transferase</keyword>
<proteinExistence type="inferred from homology"/>
<name>A0A077ZWK0_STYLE</name>
<comment type="subcellular location">
    <subcellularLocation>
        <location evidence="1">Membrane</location>
        <topology evidence="1">Multi-pass membrane protein</topology>
    </subcellularLocation>
</comment>
<dbReference type="GO" id="GO:0016020">
    <property type="term" value="C:membrane"/>
    <property type="evidence" value="ECO:0007669"/>
    <property type="project" value="UniProtKB-SubCell"/>
</dbReference>
<feature type="transmembrane region" description="Helical" evidence="8">
    <location>
        <begin position="393"/>
        <end position="414"/>
    </location>
</feature>
<feature type="transmembrane region" description="Helical" evidence="8">
    <location>
        <begin position="528"/>
        <end position="548"/>
    </location>
</feature>
<dbReference type="InParanoid" id="A0A077ZWK0"/>
<dbReference type="InterPro" id="IPR002110">
    <property type="entry name" value="Ankyrin_rpt"/>
</dbReference>
<feature type="compositionally biased region" description="Acidic residues" evidence="9">
    <location>
        <begin position="21"/>
        <end position="33"/>
    </location>
</feature>
<evidence type="ECO:0000256" key="9">
    <source>
        <dbReference type="SAM" id="MobiDB-lite"/>
    </source>
</evidence>
<gene>
    <name evidence="11" type="primary">Contig18750.g19906</name>
    <name evidence="11" type="ORF">STYLEM_2646</name>
</gene>
<feature type="repeat" description="ANK" evidence="7">
    <location>
        <begin position="174"/>
        <end position="206"/>
    </location>
</feature>
<feature type="transmembrane region" description="Helical" evidence="8">
    <location>
        <begin position="365"/>
        <end position="387"/>
    </location>
</feature>
<evidence type="ECO:0000256" key="4">
    <source>
        <dbReference type="ARBA" id="ARBA00022989"/>
    </source>
</evidence>
<dbReference type="PROSITE" id="PS50088">
    <property type="entry name" value="ANK_REPEAT"/>
    <property type="match status" value="4"/>
</dbReference>
<dbReference type="PANTHER" id="PTHR24161:SF85">
    <property type="entry name" value="PALMITOYLTRANSFERASE HIP14"/>
    <property type="match status" value="1"/>
</dbReference>
<keyword evidence="2 8" id="KW-0812">Transmembrane</keyword>
<evidence type="ECO:0000313" key="11">
    <source>
        <dbReference type="EMBL" id="CDW73662.1"/>
    </source>
</evidence>
<evidence type="ECO:0000259" key="10">
    <source>
        <dbReference type="Pfam" id="PF01529"/>
    </source>
</evidence>
<evidence type="ECO:0000256" key="7">
    <source>
        <dbReference type="PROSITE-ProRule" id="PRU00023"/>
    </source>
</evidence>
<comment type="similarity">
    <text evidence="8">Belongs to the DHHC palmitoyltransferase family.</text>
</comment>
<dbReference type="PRINTS" id="PR01415">
    <property type="entry name" value="ANKYRIN"/>
</dbReference>
<dbReference type="Pfam" id="PF01529">
    <property type="entry name" value="DHHC"/>
    <property type="match status" value="1"/>
</dbReference>
<evidence type="ECO:0000256" key="5">
    <source>
        <dbReference type="ARBA" id="ARBA00023043"/>
    </source>
</evidence>
<organism evidence="11 12">
    <name type="scientific">Stylonychia lemnae</name>
    <name type="common">Ciliate</name>
    <dbReference type="NCBI Taxonomy" id="5949"/>
    <lineage>
        <taxon>Eukaryota</taxon>
        <taxon>Sar</taxon>
        <taxon>Alveolata</taxon>
        <taxon>Ciliophora</taxon>
        <taxon>Intramacronucleata</taxon>
        <taxon>Spirotrichea</taxon>
        <taxon>Stichotrichia</taxon>
        <taxon>Sporadotrichida</taxon>
        <taxon>Oxytrichidae</taxon>
        <taxon>Stylonychinae</taxon>
        <taxon>Stylonychia</taxon>
    </lineage>
</organism>
<feature type="repeat" description="ANK" evidence="7">
    <location>
        <begin position="240"/>
        <end position="272"/>
    </location>
</feature>
<dbReference type="PROSITE" id="PS50216">
    <property type="entry name" value="DHHC"/>
    <property type="match status" value="1"/>
</dbReference>
<dbReference type="Gene3D" id="1.25.40.20">
    <property type="entry name" value="Ankyrin repeat-containing domain"/>
    <property type="match status" value="1"/>
</dbReference>
<reference evidence="11 12" key="1">
    <citation type="submission" date="2014-06" db="EMBL/GenBank/DDBJ databases">
        <authorList>
            <person name="Swart Estienne"/>
        </authorList>
    </citation>
    <scope>NUCLEOTIDE SEQUENCE [LARGE SCALE GENOMIC DNA]</scope>
    <source>
        <strain evidence="11 12">130c</strain>
    </source>
</reference>
<accession>A0A077ZWK0</accession>
<sequence length="632" mass="72685">MFAEKQEQVSQQLLDSREQIPDEEYSDEEGDDLDLLNRHSLNSKSLHNSQVIHHNQKPDTKVQYETFDSSIDERRDEKVVYKLIQRCETEELKKHLEATAAKFELTAVYDRSGYSPLHYAAFKNIDEICTTLCDYILKRRPASQPANEQLKEEQIQLNQQALKDWINSPSKGEEGFTCLHFATFHGNMRLIKYLVSLGADIHAKNKQAINMLHVAAQGDQPASLNYFYESGIDINSRDKRNSTPLHWAAFAGAELSLSYILAWEADIDSIDSKGLTALHLAVKSSEDIGSTKGIKLLLVKGANKTIKDKYGQKPIDLLDSFSQSDKSKKLAQELTTLLQDQSSYLGDCFMLKTQFKKTEKSYRNIIFYFLSMTINFSLLVIFVYPHLQKDQDWQLYSNSSLFVACMILWVVAWLKNPGYLEKDKDIQFMDLLETFEPNCLCPDCRLIRTPRSRHCNICNKCVERFDHHCPWINNCVGKQNYSAFYFFVIIQFLFLTSAMILGATYIVHQLNQVPDTSKKSLEEDPNQITNRIICIIVILFSFGLLCFVQTSNVLRGQTTSERFAKQKRIKNMSLSLTDTPRKKYSVLVLDQDPEVDCLTNCRQMICNNQVQNQKELLIATKQAYQNRTPGFV</sequence>
<evidence type="ECO:0000256" key="1">
    <source>
        <dbReference type="ARBA" id="ARBA00004141"/>
    </source>
</evidence>
<keyword evidence="6 8" id="KW-0472">Membrane</keyword>
<dbReference type="PROSITE" id="PS50297">
    <property type="entry name" value="ANK_REP_REGION"/>
    <property type="match status" value="1"/>
</dbReference>
<feature type="repeat" description="ANK" evidence="7">
    <location>
        <begin position="273"/>
        <end position="309"/>
    </location>
</feature>
<dbReference type="Proteomes" id="UP000039865">
    <property type="component" value="Unassembled WGS sequence"/>
</dbReference>
<keyword evidence="12" id="KW-1185">Reference proteome</keyword>
<evidence type="ECO:0000313" key="12">
    <source>
        <dbReference type="Proteomes" id="UP000039865"/>
    </source>
</evidence>
<dbReference type="OrthoDB" id="163438at2759"/>
<evidence type="ECO:0000256" key="8">
    <source>
        <dbReference type="RuleBase" id="RU079119"/>
    </source>
</evidence>
<keyword evidence="4 8" id="KW-1133">Transmembrane helix</keyword>
<dbReference type="Pfam" id="PF12796">
    <property type="entry name" value="Ank_2"/>
    <property type="match status" value="1"/>
</dbReference>
<keyword evidence="5 7" id="KW-0040">ANK repeat</keyword>
<comment type="catalytic activity">
    <reaction evidence="8">
        <text>L-cysteinyl-[protein] + hexadecanoyl-CoA = S-hexadecanoyl-L-cysteinyl-[protein] + CoA</text>
        <dbReference type="Rhea" id="RHEA:36683"/>
        <dbReference type="Rhea" id="RHEA-COMP:10131"/>
        <dbReference type="Rhea" id="RHEA-COMP:11032"/>
        <dbReference type="ChEBI" id="CHEBI:29950"/>
        <dbReference type="ChEBI" id="CHEBI:57287"/>
        <dbReference type="ChEBI" id="CHEBI:57379"/>
        <dbReference type="ChEBI" id="CHEBI:74151"/>
        <dbReference type="EC" id="2.3.1.225"/>
    </reaction>
</comment>
<dbReference type="SMART" id="SM00248">
    <property type="entry name" value="ANK"/>
    <property type="match status" value="5"/>
</dbReference>
<protein>
    <recommendedName>
        <fullName evidence="8">Palmitoyltransferase</fullName>
        <ecNumber evidence="8">2.3.1.225</ecNumber>
    </recommendedName>
</protein>
<dbReference type="GO" id="GO:0019706">
    <property type="term" value="F:protein-cysteine S-palmitoyltransferase activity"/>
    <property type="evidence" value="ECO:0007669"/>
    <property type="project" value="UniProtKB-EC"/>
</dbReference>
<dbReference type="InterPro" id="IPR001594">
    <property type="entry name" value="Palmitoyltrfase_DHHC"/>
</dbReference>
<dbReference type="SUPFAM" id="SSF48403">
    <property type="entry name" value="Ankyrin repeat"/>
    <property type="match status" value="1"/>
</dbReference>
<dbReference type="EMBL" id="CCKQ01002559">
    <property type="protein sequence ID" value="CDW73662.1"/>
    <property type="molecule type" value="Genomic_DNA"/>
</dbReference>
<evidence type="ECO:0000256" key="6">
    <source>
        <dbReference type="ARBA" id="ARBA00023136"/>
    </source>
</evidence>
<feature type="region of interest" description="Disordered" evidence="9">
    <location>
        <begin position="1"/>
        <end position="33"/>
    </location>
</feature>
<dbReference type="InterPro" id="IPR036770">
    <property type="entry name" value="Ankyrin_rpt-contain_sf"/>
</dbReference>
<evidence type="ECO:0000256" key="3">
    <source>
        <dbReference type="ARBA" id="ARBA00022737"/>
    </source>
</evidence>
<feature type="repeat" description="ANK" evidence="7">
    <location>
        <begin position="207"/>
        <end position="239"/>
    </location>
</feature>
<dbReference type="AlphaFoldDB" id="A0A077ZWK0"/>
<comment type="domain">
    <text evidence="8">The DHHC domain is required for palmitoyltransferase activity.</text>
</comment>
<dbReference type="Pfam" id="PF00023">
    <property type="entry name" value="Ank"/>
    <property type="match status" value="1"/>
</dbReference>
<dbReference type="PANTHER" id="PTHR24161">
    <property type="entry name" value="ANK_REP_REGION DOMAIN-CONTAINING PROTEIN-RELATED"/>
    <property type="match status" value="1"/>
</dbReference>
<feature type="transmembrane region" description="Helical" evidence="8">
    <location>
        <begin position="483"/>
        <end position="508"/>
    </location>
</feature>
<dbReference type="EC" id="2.3.1.225" evidence="8"/>
<keyword evidence="8" id="KW-0012">Acyltransferase</keyword>
<evidence type="ECO:0000256" key="2">
    <source>
        <dbReference type="ARBA" id="ARBA00022692"/>
    </source>
</evidence>